<dbReference type="PANTHER" id="PTHR34309">
    <property type="entry name" value="SLR1406 PROTEIN"/>
    <property type="match status" value="1"/>
</dbReference>
<accession>A0A848DQK8</accession>
<proteinExistence type="predicted"/>
<dbReference type="InterPro" id="IPR038084">
    <property type="entry name" value="PduO/GlcC-like_sf"/>
</dbReference>
<evidence type="ECO:0000313" key="1">
    <source>
        <dbReference type="EMBL" id="NMH95140.1"/>
    </source>
</evidence>
<reference evidence="1 2" key="1">
    <citation type="submission" date="2020-04" db="EMBL/GenBank/DDBJ databases">
        <authorList>
            <person name="Klaysubun C."/>
            <person name="Duangmal K."/>
            <person name="Lipun K."/>
        </authorList>
    </citation>
    <scope>NUCLEOTIDE SEQUENCE [LARGE SCALE GENOMIC DNA]</scope>
    <source>
        <strain evidence="1 2">DSM 45300</strain>
    </source>
</reference>
<dbReference type="InterPro" id="IPR005624">
    <property type="entry name" value="PduO/GlcC-like"/>
</dbReference>
<dbReference type="InterPro" id="IPR052517">
    <property type="entry name" value="GlcG_carb_metab_protein"/>
</dbReference>
<sequence>MSSITLEQAETIVKAALAHGTEQGFNPLTVAVLDPGGVTVALARQDGSGNLRPDIAVAKAWGVLGMGMTNRAIAARAADSPEFFTSVANLAGGRILSVPGGVFVLDADGQVIGAVGVTGDASLNDEAAAVAGIEAAGLTPVTGAES</sequence>
<comment type="caution">
    <text evidence="1">The sequence shown here is derived from an EMBL/GenBank/DDBJ whole genome shotgun (WGS) entry which is preliminary data.</text>
</comment>
<dbReference type="AlphaFoldDB" id="A0A848DQK8"/>
<dbReference type="Pfam" id="PF03928">
    <property type="entry name" value="HbpS-like"/>
    <property type="match status" value="1"/>
</dbReference>
<dbReference type="EMBL" id="JAAXKZ010000158">
    <property type="protein sequence ID" value="NMH95140.1"/>
    <property type="molecule type" value="Genomic_DNA"/>
</dbReference>
<dbReference type="SUPFAM" id="SSF143744">
    <property type="entry name" value="GlcG-like"/>
    <property type="match status" value="1"/>
</dbReference>
<protein>
    <submittedName>
        <fullName evidence="1">Heme-binding protein</fullName>
    </submittedName>
</protein>
<dbReference type="Proteomes" id="UP000586918">
    <property type="component" value="Unassembled WGS sequence"/>
</dbReference>
<gene>
    <name evidence="1" type="ORF">HF519_27005</name>
</gene>
<organism evidence="1 2">
    <name type="scientific">Pseudonocardia bannensis</name>
    <dbReference type="NCBI Taxonomy" id="630973"/>
    <lineage>
        <taxon>Bacteria</taxon>
        <taxon>Bacillati</taxon>
        <taxon>Actinomycetota</taxon>
        <taxon>Actinomycetes</taxon>
        <taxon>Pseudonocardiales</taxon>
        <taxon>Pseudonocardiaceae</taxon>
        <taxon>Pseudonocardia</taxon>
    </lineage>
</organism>
<name>A0A848DQK8_9PSEU</name>
<dbReference type="RefSeq" id="WP_169415805.1">
    <property type="nucleotide sequence ID" value="NZ_JAAXKZ010000158.1"/>
</dbReference>
<keyword evidence="2" id="KW-1185">Reference proteome</keyword>
<dbReference type="PANTHER" id="PTHR34309:SF10">
    <property type="entry name" value="SLR1406 PROTEIN"/>
    <property type="match status" value="1"/>
</dbReference>
<dbReference type="Gene3D" id="3.30.450.150">
    <property type="entry name" value="Haem-degrading domain"/>
    <property type="match status" value="1"/>
</dbReference>
<evidence type="ECO:0000313" key="2">
    <source>
        <dbReference type="Proteomes" id="UP000586918"/>
    </source>
</evidence>